<dbReference type="GO" id="GO:0017070">
    <property type="term" value="F:U6 snRNA binding"/>
    <property type="evidence" value="ECO:0007669"/>
    <property type="project" value="TreeGrafter"/>
</dbReference>
<dbReference type="EMBL" id="SPNW01000092">
    <property type="protein sequence ID" value="TIA85971.1"/>
    <property type="molecule type" value="Genomic_DNA"/>
</dbReference>
<evidence type="ECO:0000256" key="9">
    <source>
        <dbReference type="ARBA" id="ARBA00023187"/>
    </source>
</evidence>
<comment type="similarity">
    <text evidence="2">Belongs to the RRM CWC2 family.</text>
</comment>
<dbReference type="InterPro" id="IPR032297">
    <property type="entry name" value="Torus"/>
</dbReference>
<dbReference type="SMART" id="SM00360">
    <property type="entry name" value="RRM"/>
    <property type="match status" value="1"/>
</dbReference>
<dbReference type="GO" id="GO:0036002">
    <property type="term" value="F:pre-mRNA binding"/>
    <property type="evidence" value="ECO:0007669"/>
    <property type="project" value="TreeGrafter"/>
</dbReference>
<dbReference type="GO" id="GO:0008270">
    <property type="term" value="F:zinc ion binding"/>
    <property type="evidence" value="ECO:0007669"/>
    <property type="project" value="UniProtKB-KW"/>
</dbReference>
<evidence type="ECO:0000256" key="13">
    <source>
        <dbReference type="PROSITE-ProRule" id="PRU00723"/>
    </source>
</evidence>
<dbReference type="InterPro" id="IPR039171">
    <property type="entry name" value="Cwc2/Slt11"/>
</dbReference>
<keyword evidence="18" id="KW-1185">Reference proteome</keyword>
<dbReference type="InterPro" id="IPR012677">
    <property type="entry name" value="Nucleotide-bd_a/b_plait_sf"/>
</dbReference>
<evidence type="ECO:0000259" key="15">
    <source>
        <dbReference type="PROSITE" id="PS50102"/>
    </source>
</evidence>
<feature type="compositionally biased region" description="Basic and acidic residues" evidence="14">
    <location>
        <begin position="216"/>
        <end position="243"/>
    </location>
</feature>
<dbReference type="InterPro" id="IPR000504">
    <property type="entry name" value="RRM_dom"/>
</dbReference>
<feature type="domain" description="RRM" evidence="15">
    <location>
        <begin position="142"/>
        <end position="218"/>
    </location>
</feature>
<dbReference type="Pfam" id="PF00076">
    <property type="entry name" value="RRM_1"/>
    <property type="match status" value="1"/>
</dbReference>
<dbReference type="Gene3D" id="3.30.70.330">
    <property type="match status" value="1"/>
</dbReference>
<evidence type="ECO:0000256" key="10">
    <source>
        <dbReference type="ARBA" id="ARBA00023242"/>
    </source>
</evidence>
<evidence type="ECO:0000256" key="1">
    <source>
        <dbReference type="ARBA" id="ARBA00004123"/>
    </source>
</evidence>
<evidence type="ECO:0000256" key="14">
    <source>
        <dbReference type="SAM" id="MobiDB-lite"/>
    </source>
</evidence>
<keyword evidence="9" id="KW-0508">mRNA splicing</keyword>
<keyword evidence="7 13" id="KW-0862">Zinc</keyword>
<feature type="compositionally biased region" description="Acidic residues" evidence="14">
    <location>
        <begin position="277"/>
        <end position="291"/>
    </location>
</feature>
<gene>
    <name evidence="17" type="ORF">E3P99_03823</name>
</gene>
<feature type="region of interest" description="Disordered" evidence="14">
    <location>
        <begin position="328"/>
        <end position="352"/>
    </location>
</feature>
<protein>
    <recommendedName>
        <fullName evidence="19">Pre-mRNA-splicing factor CWC2</fullName>
    </recommendedName>
</protein>
<dbReference type="Pfam" id="PF16131">
    <property type="entry name" value="Torus"/>
    <property type="match status" value="1"/>
</dbReference>
<evidence type="ECO:0000256" key="2">
    <source>
        <dbReference type="ARBA" id="ARBA00008024"/>
    </source>
</evidence>
<evidence type="ECO:0000313" key="18">
    <source>
        <dbReference type="Proteomes" id="UP000310189"/>
    </source>
</evidence>
<evidence type="ECO:0000259" key="16">
    <source>
        <dbReference type="PROSITE" id="PS50103"/>
    </source>
</evidence>
<dbReference type="InterPro" id="IPR000571">
    <property type="entry name" value="Znf_CCCH"/>
</dbReference>
<keyword evidence="5" id="KW-0747">Spliceosome</keyword>
<dbReference type="SUPFAM" id="SSF90229">
    <property type="entry name" value="CCCH zinc finger"/>
    <property type="match status" value="1"/>
</dbReference>
<keyword evidence="11" id="KW-0131">Cell cycle</keyword>
<feature type="zinc finger region" description="C3H1-type" evidence="13">
    <location>
        <begin position="78"/>
        <end position="105"/>
    </location>
</feature>
<dbReference type="SMART" id="SM00356">
    <property type="entry name" value="ZnF_C3H1"/>
    <property type="match status" value="1"/>
</dbReference>
<dbReference type="InterPro" id="IPR035979">
    <property type="entry name" value="RBD_domain_sf"/>
</dbReference>
<evidence type="ECO:0000256" key="3">
    <source>
        <dbReference type="ARBA" id="ARBA00022664"/>
    </source>
</evidence>
<keyword evidence="3" id="KW-0507">mRNA processing</keyword>
<proteinExistence type="inferred from homology"/>
<feature type="compositionally biased region" description="Low complexity" evidence="14">
    <location>
        <begin position="292"/>
        <end position="303"/>
    </location>
</feature>
<dbReference type="Proteomes" id="UP000310189">
    <property type="component" value="Unassembled WGS sequence"/>
</dbReference>
<accession>A0A4T0FCV4</accession>
<reference evidence="17 18" key="1">
    <citation type="submission" date="2019-03" db="EMBL/GenBank/DDBJ databases">
        <title>Sequencing 23 genomes of Wallemia ichthyophaga.</title>
        <authorList>
            <person name="Gostincar C."/>
        </authorList>
    </citation>
    <scope>NUCLEOTIDE SEQUENCE [LARGE SCALE GENOMIC DNA]</scope>
    <source>
        <strain evidence="17 18">EXF-5753</strain>
    </source>
</reference>
<dbReference type="SUPFAM" id="SSF54928">
    <property type="entry name" value="RNA-binding domain, RBD"/>
    <property type="match status" value="1"/>
</dbReference>
<dbReference type="PANTHER" id="PTHR14089">
    <property type="entry name" value="PRE-MRNA-SPLICING FACTOR RBM22"/>
    <property type="match status" value="1"/>
</dbReference>
<comment type="caution">
    <text evidence="17">The sequence shown here is derived from an EMBL/GenBank/DDBJ whole genome shotgun (WGS) entry which is preliminary data.</text>
</comment>
<feature type="region of interest" description="Disordered" evidence="14">
    <location>
        <begin position="260"/>
        <end position="310"/>
    </location>
</feature>
<keyword evidence="4 13" id="KW-0479">Metal-binding</keyword>
<keyword evidence="8 12" id="KW-0694">RNA-binding</keyword>
<comment type="subcellular location">
    <subcellularLocation>
        <location evidence="1">Nucleus</location>
    </subcellularLocation>
</comment>
<organism evidence="17 18">
    <name type="scientific">Wallemia hederae</name>
    <dbReference type="NCBI Taxonomy" id="1540922"/>
    <lineage>
        <taxon>Eukaryota</taxon>
        <taxon>Fungi</taxon>
        <taxon>Dikarya</taxon>
        <taxon>Basidiomycota</taxon>
        <taxon>Wallemiomycotina</taxon>
        <taxon>Wallemiomycetes</taxon>
        <taxon>Wallemiales</taxon>
        <taxon>Wallemiaceae</taxon>
        <taxon>Wallemia</taxon>
    </lineage>
</organism>
<dbReference type="GO" id="GO:0071006">
    <property type="term" value="C:U2-type catalytic step 1 spliceosome"/>
    <property type="evidence" value="ECO:0007669"/>
    <property type="project" value="TreeGrafter"/>
</dbReference>
<keyword evidence="10" id="KW-0539">Nucleus</keyword>
<dbReference type="OrthoDB" id="10251848at2759"/>
<evidence type="ECO:0000256" key="11">
    <source>
        <dbReference type="ARBA" id="ARBA00023306"/>
    </source>
</evidence>
<dbReference type="GO" id="GO:0006397">
    <property type="term" value="P:mRNA processing"/>
    <property type="evidence" value="ECO:0007669"/>
    <property type="project" value="UniProtKB-KW"/>
</dbReference>
<evidence type="ECO:0000256" key="6">
    <source>
        <dbReference type="ARBA" id="ARBA00022771"/>
    </source>
</evidence>
<evidence type="ECO:0000256" key="8">
    <source>
        <dbReference type="ARBA" id="ARBA00022884"/>
    </source>
</evidence>
<feature type="region of interest" description="Disordered" evidence="14">
    <location>
        <begin position="211"/>
        <end position="243"/>
    </location>
</feature>
<dbReference type="PROSITE" id="PS50102">
    <property type="entry name" value="RRM"/>
    <property type="match status" value="1"/>
</dbReference>
<dbReference type="GO" id="GO:0071007">
    <property type="term" value="C:U2-type catalytic step 2 spliceosome"/>
    <property type="evidence" value="ECO:0007669"/>
    <property type="project" value="TreeGrafter"/>
</dbReference>
<evidence type="ECO:0000256" key="12">
    <source>
        <dbReference type="PROSITE-ProRule" id="PRU00176"/>
    </source>
</evidence>
<dbReference type="PROSITE" id="PS50103">
    <property type="entry name" value="ZF_C3H1"/>
    <property type="match status" value="1"/>
</dbReference>
<dbReference type="GO" id="GO:0000974">
    <property type="term" value="C:Prp19 complex"/>
    <property type="evidence" value="ECO:0007669"/>
    <property type="project" value="TreeGrafter"/>
</dbReference>
<dbReference type="CDD" id="cd12360">
    <property type="entry name" value="RRM_cwf2"/>
    <property type="match status" value="1"/>
</dbReference>
<evidence type="ECO:0000256" key="4">
    <source>
        <dbReference type="ARBA" id="ARBA00022723"/>
    </source>
</evidence>
<evidence type="ECO:0000313" key="17">
    <source>
        <dbReference type="EMBL" id="TIA85971.1"/>
    </source>
</evidence>
<name>A0A4T0FCV4_9BASI</name>
<feature type="domain" description="C3H1-type" evidence="16">
    <location>
        <begin position="78"/>
        <end position="105"/>
    </location>
</feature>
<dbReference type="GO" id="GO:0008380">
    <property type="term" value="P:RNA splicing"/>
    <property type="evidence" value="ECO:0007669"/>
    <property type="project" value="UniProtKB-KW"/>
</dbReference>
<dbReference type="AlphaFoldDB" id="A0A4T0FCV4"/>
<dbReference type="PANTHER" id="PTHR14089:SF2">
    <property type="entry name" value="PRE-MRNA-SPLICING FACTOR CWC2"/>
    <property type="match status" value="1"/>
</dbReference>
<feature type="region of interest" description="Disordered" evidence="14">
    <location>
        <begin position="1"/>
        <end position="26"/>
    </location>
</feature>
<dbReference type="InterPro" id="IPR034181">
    <property type="entry name" value="Cwc2_RRM"/>
</dbReference>
<evidence type="ECO:0000256" key="5">
    <source>
        <dbReference type="ARBA" id="ARBA00022728"/>
    </source>
</evidence>
<keyword evidence="6 13" id="KW-0863">Zinc-finger</keyword>
<sequence>MSVSTSQPKPKRLVQPARRQVEPGQLKKPEIAQTGFTYNIWYNKWAGGDYEDSTNVKEHAQTRLDVAKDSGYTRADASGGKTYCLFFARGCCPLGAQCQYLHRLPRPQNILHDLSRDVFGREKHASYRDDMSGVGSFSRQNTTLYIGRMAEYGEGRGENQLIKHFGEFGEVEKVRVLHGRNCGFVKFKNECNAQFAKEAMGSQSLDEGETLNVRWATEDPKADAIEEDRKRAAEEGSEKVTKKLAMDTELIHATRQMEALQNGLPPPPPLEQIAAGPEDDDEGDDAGEDVSDSASATQQQQSQNKGLLSNNSIQAINKLAQLRATKPTAVAVTPKQPAGGLSGLAGYGSDSD</sequence>
<evidence type="ECO:0008006" key="19">
    <source>
        <dbReference type="Google" id="ProtNLM"/>
    </source>
</evidence>
<dbReference type="InterPro" id="IPR036855">
    <property type="entry name" value="Znf_CCCH_sf"/>
</dbReference>
<evidence type="ECO:0000256" key="7">
    <source>
        <dbReference type="ARBA" id="ARBA00022833"/>
    </source>
</evidence>